<evidence type="ECO:0000256" key="6">
    <source>
        <dbReference type="ARBA" id="ARBA00022989"/>
    </source>
</evidence>
<dbReference type="GO" id="GO:0016020">
    <property type="term" value="C:membrane"/>
    <property type="evidence" value="ECO:0007669"/>
    <property type="project" value="UniProtKB-SubCell"/>
</dbReference>
<keyword evidence="7 9" id="KW-0472">Membrane</keyword>
<evidence type="ECO:0000313" key="11">
    <source>
        <dbReference type="EMBL" id="KAF9156718.1"/>
    </source>
</evidence>
<keyword evidence="6 9" id="KW-1133">Transmembrane helix</keyword>
<feature type="coiled-coil region" evidence="8">
    <location>
        <begin position="149"/>
        <end position="178"/>
    </location>
</feature>
<feature type="transmembrane region" description="Helical" evidence="9">
    <location>
        <begin position="372"/>
        <end position="390"/>
    </location>
</feature>
<gene>
    <name evidence="11" type="ORF">BG015_002077</name>
</gene>
<dbReference type="Pfam" id="PF13813">
    <property type="entry name" value="MBOAT_2"/>
    <property type="match status" value="1"/>
</dbReference>
<dbReference type="Proteomes" id="UP000748756">
    <property type="component" value="Unassembled WGS sequence"/>
</dbReference>
<feature type="domain" description="Wax synthase" evidence="10">
    <location>
        <begin position="322"/>
        <end position="407"/>
    </location>
</feature>
<feature type="transmembrane region" description="Helical" evidence="9">
    <location>
        <begin position="402"/>
        <end position="420"/>
    </location>
</feature>
<feature type="transmembrane region" description="Helical" evidence="9">
    <location>
        <begin position="274"/>
        <end position="303"/>
    </location>
</feature>
<evidence type="ECO:0000256" key="2">
    <source>
        <dbReference type="ARBA" id="ARBA00005179"/>
    </source>
</evidence>
<feature type="transmembrane region" description="Helical" evidence="9">
    <location>
        <begin position="77"/>
        <end position="93"/>
    </location>
</feature>
<organism evidence="11 12">
    <name type="scientific">Linnemannia schmuckeri</name>
    <dbReference type="NCBI Taxonomy" id="64567"/>
    <lineage>
        <taxon>Eukaryota</taxon>
        <taxon>Fungi</taxon>
        <taxon>Fungi incertae sedis</taxon>
        <taxon>Mucoromycota</taxon>
        <taxon>Mortierellomycotina</taxon>
        <taxon>Mortierellomycetes</taxon>
        <taxon>Mortierellales</taxon>
        <taxon>Mortierellaceae</taxon>
        <taxon>Linnemannia</taxon>
    </lineage>
</organism>
<feature type="transmembrane region" description="Helical" evidence="9">
    <location>
        <begin position="51"/>
        <end position="70"/>
    </location>
</feature>
<dbReference type="PANTHER" id="PTHR31595:SF57">
    <property type="entry name" value="OS04G0481900 PROTEIN"/>
    <property type="match status" value="1"/>
</dbReference>
<keyword evidence="5 9" id="KW-0812">Transmembrane</keyword>
<evidence type="ECO:0000256" key="3">
    <source>
        <dbReference type="ARBA" id="ARBA00007282"/>
    </source>
</evidence>
<dbReference type="EMBL" id="JAAAUQ010000014">
    <property type="protein sequence ID" value="KAF9156718.1"/>
    <property type="molecule type" value="Genomic_DNA"/>
</dbReference>
<accession>A0A9P5S9B9</accession>
<feature type="transmembrane region" description="Helical" evidence="9">
    <location>
        <begin position="243"/>
        <end position="262"/>
    </location>
</feature>
<keyword evidence="12" id="KW-1185">Reference proteome</keyword>
<evidence type="ECO:0000256" key="9">
    <source>
        <dbReference type="SAM" id="Phobius"/>
    </source>
</evidence>
<dbReference type="AlphaFoldDB" id="A0A9P5S9B9"/>
<proteinExistence type="inferred from homology"/>
<evidence type="ECO:0000259" key="10">
    <source>
        <dbReference type="Pfam" id="PF13813"/>
    </source>
</evidence>
<feature type="transmembrane region" description="Helical" evidence="9">
    <location>
        <begin position="432"/>
        <end position="450"/>
    </location>
</feature>
<protein>
    <recommendedName>
        <fullName evidence="10">Wax synthase domain-containing protein</fullName>
    </recommendedName>
</protein>
<dbReference type="OrthoDB" id="1077582at2759"/>
<evidence type="ECO:0000256" key="8">
    <source>
        <dbReference type="SAM" id="Coils"/>
    </source>
</evidence>
<keyword evidence="8" id="KW-0175">Coiled coil</keyword>
<evidence type="ECO:0000313" key="12">
    <source>
        <dbReference type="Proteomes" id="UP000748756"/>
    </source>
</evidence>
<reference evidence="11" key="1">
    <citation type="journal article" date="2020" name="Fungal Divers.">
        <title>Resolving the Mortierellaceae phylogeny through synthesis of multi-gene phylogenetics and phylogenomics.</title>
        <authorList>
            <person name="Vandepol N."/>
            <person name="Liber J."/>
            <person name="Desiro A."/>
            <person name="Na H."/>
            <person name="Kennedy M."/>
            <person name="Barry K."/>
            <person name="Grigoriev I.V."/>
            <person name="Miller A.N."/>
            <person name="O'Donnell K."/>
            <person name="Stajich J.E."/>
            <person name="Bonito G."/>
        </authorList>
    </citation>
    <scope>NUCLEOTIDE SEQUENCE</scope>
    <source>
        <strain evidence="11">NRRL 6426</strain>
    </source>
</reference>
<dbReference type="InterPro" id="IPR044851">
    <property type="entry name" value="Wax_synthase"/>
</dbReference>
<comment type="similarity">
    <text evidence="3">Belongs to the wax synthase family.</text>
</comment>
<name>A0A9P5S9B9_9FUNG</name>
<dbReference type="PANTHER" id="PTHR31595">
    <property type="entry name" value="LONG-CHAIN-ALCOHOL O-FATTY-ACYLTRANSFERASE 3-RELATED"/>
    <property type="match status" value="1"/>
</dbReference>
<evidence type="ECO:0000256" key="5">
    <source>
        <dbReference type="ARBA" id="ARBA00022692"/>
    </source>
</evidence>
<dbReference type="InterPro" id="IPR032805">
    <property type="entry name" value="Wax_synthase_dom"/>
</dbReference>
<comment type="caution">
    <text evidence="11">The sequence shown here is derived from an EMBL/GenBank/DDBJ whole genome shotgun (WGS) entry which is preliminary data.</text>
</comment>
<keyword evidence="4" id="KW-0808">Transferase</keyword>
<evidence type="ECO:0000256" key="7">
    <source>
        <dbReference type="ARBA" id="ARBA00023136"/>
    </source>
</evidence>
<evidence type="ECO:0000256" key="4">
    <source>
        <dbReference type="ARBA" id="ARBA00022679"/>
    </source>
</evidence>
<dbReference type="GO" id="GO:0008374">
    <property type="term" value="F:O-acyltransferase activity"/>
    <property type="evidence" value="ECO:0007669"/>
    <property type="project" value="InterPro"/>
</dbReference>
<dbReference type="GO" id="GO:0006629">
    <property type="term" value="P:lipid metabolic process"/>
    <property type="evidence" value="ECO:0007669"/>
    <property type="project" value="InterPro"/>
</dbReference>
<sequence length="481" mass="55055">MEVITASTTHLLSTLNKLTDHSFFQTLPQSLPVSPCVITSPTQIALPDSSYFSLFFIFGGGLYILLLFPFTLRQKQWLAAPLVAGLFAFPLIFTSTNSPVLQLAHLGACGCVLMRQIDLYYVRPWRTGKEPTMSLEDWWTEVWQPFRKVPMSKEQLQRYELELQQARLRREIEHQEREALYNGSCSSSNKGNKDKEANAVVGSSYDIPKKETAKPMKGKPVKQIYTPRVDPNPQHWSAYLPRWLFYATLMDVIPFIMSFITFEAIQNFNIVQTLLLRIGVAAMVIFDISLLNYTIMILCAAVTGDLVHDTEWTLVRHYFPGFATSPAEFWRQWHHLFQYIWVDLGFHPVKHILRKHVTGKSKNRQLANGLEMVLPVMGVFLMSGLMHEYMMIGMWHIRPGHMTLFFLIQGAGTILSKVLLNTVGKKIHVPSVILITLTWVFNLTTAALFMEPVLKNHGYNMVANQSLLLHSYNLLRSNGIF</sequence>
<comment type="subcellular location">
    <subcellularLocation>
        <location evidence="1">Membrane</location>
        <topology evidence="1">Multi-pass membrane protein</topology>
    </subcellularLocation>
</comment>
<comment type="pathway">
    <text evidence="2">Secondary metabolite biosynthesis.</text>
</comment>
<evidence type="ECO:0000256" key="1">
    <source>
        <dbReference type="ARBA" id="ARBA00004141"/>
    </source>
</evidence>